<evidence type="ECO:0000313" key="1">
    <source>
        <dbReference type="EMBL" id="MDQ0469059.1"/>
    </source>
</evidence>
<keyword evidence="2" id="KW-1185">Reference proteome</keyword>
<dbReference type="RefSeq" id="WP_307271207.1">
    <property type="nucleotide sequence ID" value="NZ_JAUSVX010000003.1"/>
</dbReference>
<reference evidence="1 2" key="1">
    <citation type="submission" date="2023-07" db="EMBL/GenBank/DDBJ databases">
        <title>Genomic Encyclopedia of Type Strains, Phase IV (KMG-IV): sequencing the most valuable type-strain genomes for metagenomic binning, comparative biology and taxonomic classification.</title>
        <authorList>
            <person name="Goeker M."/>
        </authorList>
    </citation>
    <scope>NUCLEOTIDE SEQUENCE [LARGE SCALE GENOMIC DNA]</scope>
    <source>
        <strain evidence="1 2">DSM 19619</strain>
    </source>
</reference>
<dbReference type="Pfam" id="PF09650">
    <property type="entry name" value="PHA_gran_rgn"/>
    <property type="match status" value="1"/>
</dbReference>
<proteinExistence type="predicted"/>
<dbReference type="Proteomes" id="UP001242480">
    <property type="component" value="Unassembled WGS sequence"/>
</dbReference>
<evidence type="ECO:0000313" key="2">
    <source>
        <dbReference type="Proteomes" id="UP001242480"/>
    </source>
</evidence>
<gene>
    <name evidence="1" type="ORF">QO011_002070</name>
</gene>
<evidence type="ECO:0008006" key="3">
    <source>
        <dbReference type="Google" id="ProtNLM"/>
    </source>
</evidence>
<accession>A0ABU0J460</accession>
<dbReference type="InterPro" id="IPR013433">
    <property type="entry name" value="PHA_gran_rgn"/>
</dbReference>
<comment type="caution">
    <text evidence="1">The sequence shown here is derived from an EMBL/GenBank/DDBJ whole genome shotgun (WGS) entry which is preliminary data.</text>
</comment>
<organism evidence="1 2">
    <name type="scientific">Labrys wisconsinensis</name>
    <dbReference type="NCBI Taxonomy" id="425677"/>
    <lineage>
        <taxon>Bacteria</taxon>
        <taxon>Pseudomonadati</taxon>
        <taxon>Pseudomonadota</taxon>
        <taxon>Alphaproteobacteria</taxon>
        <taxon>Hyphomicrobiales</taxon>
        <taxon>Xanthobacteraceae</taxon>
        <taxon>Labrys</taxon>
    </lineage>
</organism>
<sequence>MSKPLVVSVPHSLGQAEALRRIQVGIGKAKVKYAAYGSLDEETWNGNHLDFQVSALKQSLRGTVDVGAEDVTLTMTLPWVLSMMTDKARSFVTNFGTKLLTQK</sequence>
<name>A0ABU0J460_9HYPH</name>
<protein>
    <recommendedName>
        <fullName evidence="3">Polyhydroxyalkanoic acid synthase</fullName>
    </recommendedName>
</protein>
<dbReference type="EMBL" id="JAUSVX010000003">
    <property type="protein sequence ID" value="MDQ0469059.1"/>
    <property type="molecule type" value="Genomic_DNA"/>
</dbReference>